<accession>A0ABU4VQ24</accession>
<evidence type="ECO:0000313" key="3">
    <source>
        <dbReference type="Proteomes" id="UP001277761"/>
    </source>
</evidence>
<dbReference type="Gene3D" id="3.30.530.20">
    <property type="match status" value="1"/>
</dbReference>
<dbReference type="PANTHER" id="PTHR39683">
    <property type="entry name" value="CONSERVED PROTEIN TB16.3"/>
    <property type="match status" value="1"/>
</dbReference>
<protein>
    <submittedName>
        <fullName evidence="2">SRPBCC family protein</fullName>
    </submittedName>
</protein>
<gene>
    <name evidence="2" type="ORF">SK069_18295</name>
</gene>
<reference evidence="2 3" key="1">
    <citation type="submission" date="2023-11" db="EMBL/GenBank/DDBJ databases">
        <authorList>
            <person name="Xu M."/>
            <person name="Jiang T."/>
        </authorList>
    </citation>
    <scope>NUCLEOTIDE SEQUENCE [LARGE SCALE GENOMIC DNA]</scope>
    <source>
        <strain evidence="2 3">SD</strain>
    </source>
</reference>
<organism evidence="2 3">
    <name type="scientific">Patulibacter brassicae</name>
    <dbReference type="NCBI Taxonomy" id="1705717"/>
    <lineage>
        <taxon>Bacteria</taxon>
        <taxon>Bacillati</taxon>
        <taxon>Actinomycetota</taxon>
        <taxon>Thermoleophilia</taxon>
        <taxon>Solirubrobacterales</taxon>
        <taxon>Patulibacteraceae</taxon>
        <taxon>Patulibacter</taxon>
    </lineage>
</organism>
<dbReference type="EMBL" id="JAXAVX010000016">
    <property type="protein sequence ID" value="MDX8153555.1"/>
    <property type="molecule type" value="Genomic_DNA"/>
</dbReference>
<dbReference type="Proteomes" id="UP001277761">
    <property type="component" value="Unassembled WGS sequence"/>
</dbReference>
<feature type="domain" description="Coenzyme Q-binding protein COQ10 START" evidence="1">
    <location>
        <begin position="13"/>
        <end position="135"/>
    </location>
</feature>
<dbReference type="RefSeq" id="WP_319955705.1">
    <property type="nucleotide sequence ID" value="NZ_JAXAVX010000016.1"/>
</dbReference>
<dbReference type="Pfam" id="PF03364">
    <property type="entry name" value="Polyketide_cyc"/>
    <property type="match status" value="1"/>
</dbReference>
<name>A0ABU4VQ24_9ACTN</name>
<dbReference type="PANTHER" id="PTHR39683:SF4">
    <property type="entry name" value="COENZYME Q-BINDING PROTEIN COQ10 START DOMAIN-CONTAINING PROTEIN"/>
    <property type="match status" value="1"/>
</dbReference>
<dbReference type="InterPro" id="IPR023393">
    <property type="entry name" value="START-like_dom_sf"/>
</dbReference>
<keyword evidence="3" id="KW-1185">Reference proteome</keyword>
<dbReference type="InterPro" id="IPR005031">
    <property type="entry name" value="COQ10_START"/>
</dbReference>
<dbReference type="SUPFAM" id="SSF55961">
    <property type="entry name" value="Bet v1-like"/>
    <property type="match status" value="1"/>
</dbReference>
<sequence length="148" mass="16181">MGRVGGSADVELDHPIDAVWAVVSDFDHAAEWQGTIGDIEVLERDAAGRGARVTTSIDAKVKVLRSTAAVTYAEPTRVAWRQERGDLSALEGSWTLEDLGGGRTRATYALQIDPGFGLGMLIRGDVEEKLRQRLVLNRPEELRRRLAG</sequence>
<proteinExistence type="predicted"/>
<evidence type="ECO:0000313" key="2">
    <source>
        <dbReference type="EMBL" id="MDX8153555.1"/>
    </source>
</evidence>
<comment type="caution">
    <text evidence="2">The sequence shown here is derived from an EMBL/GenBank/DDBJ whole genome shotgun (WGS) entry which is preliminary data.</text>
</comment>
<evidence type="ECO:0000259" key="1">
    <source>
        <dbReference type="Pfam" id="PF03364"/>
    </source>
</evidence>